<accession>A0A2P5A8C0</accession>
<name>A0A2P5A8C0_PARAD</name>
<dbReference type="STRING" id="3476.A0A2P5A8C0"/>
<organism evidence="1 2">
    <name type="scientific">Parasponia andersonii</name>
    <name type="common">Sponia andersonii</name>
    <dbReference type="NCBI Taxonomy" id="3476"/>
    <lineage>
        <taxon>Eukaryota</taxon>
        <taxon>Viridiplantae</taxon>
        <taxon>Streptophyta</taxon>
        <taxon>Embryophyta</taxon>
        <taxon>Tracheophyta</taxon>
        <taxon>Spermatophyta</taxon>
        <taxon>Magnoliopsida</taxon>
        <taxon>eudicotyledons</taxon>
        <taxon>Gunneridae</taxon>
        <taxon>Pentapetalae</taxon>
        <taxon>rosids</taxon>
        <taxon>fabids</taxon>
        <taxon>Rosales</taxon>
        <taxon>Cannabaceae</taxon>
        <taxon>Parasponia</taxon>
    </lineage>
</organism>
<dbReference type="EMBL" id="JXTB01000781">
    <property type="protein sequence ID" value="PON32792.1"/>
    <property type="molecule type" value="Genomic_DNA"/>
</dbReference>
<comment type="caution">
    <text evidence="1">The sequence shown here is derived from an EMBL/GenBank/DDBJ whole genome shotgun (WGS) entry which is preliminary data.</text>
</comment>
<dbReference type="Proteomes" id="UP000237105">
    <property type="component" value="Unassembled WGS sequence"/>
</dbReference>
<evidence type="ECO:0000313" key="1">
    <source>
        <dbReference type="EMBL" id="PON32792.1"/>
    </source>
</evidence>
<evidence type="ECO:0008006" key="3">
    <source>
        <dbReference type="Google" id="ProtNLM"/>
    </source>
</evidence>
<sequence length="109" mass="12231">MLDQLADLQHREQTLVEANKALRRKLEESGAQIPLRVAWEGAGEHNNIPYARLPSQTDHQGFFQPLPNNSILQIGYNSAGPDEINVGAPAQNINGYVHGWMDFPIRPYI</sequence>
<reference evidence="2" key="1">
    <citation type="submission" date="2016-06" db="EMBL/GenBank/DDBJ databases">
        <title>Parallel loss of symbiosis genes in relatives of nitrogen-fixing non-legume Parasponia.</title>
        <authorList>
            <person name="Van Velzen R."/>
            <person name="Holmer R."/>
            <person name="Bu F."/>
            <person name="Rutten L."/>
            <person name="Van Zeijl A."/>
            <person name="Liu W."/>
            <person name="Santuari L."/>
            <person name="Cao Q."/>
            <person name="Sharma T."/>
            <person name="Shen D."/>
            <person name="Roswanjaya Y."/>
            <person name="Wardhani T."/>
            <person name="Kalhor M.S."/>
            <person name="Jansen J."/>
            <person name="Van den Hoogen J."/>
            <person name="Gungor B."/>
            <person name="Hartog M."/>
            <person name="Hontelez J."/>
            <person name="Verver J."/>
            <person name="Yang W.-C."/>
            <person name="Schijlen E."/>
            <person name="Repin R."/>
            <person name="Schilthuizen M."/>
            <person name="Schranz E."/>
            <person name="Heidstra R."/>
            <person name="Miyata K."/>
            <person name="Fedorova E."/>
            <person name="Kohlen W."/>
            <person name="Bisseling T."/>
            <person name="Smit S."/>
            <person name="Geurts R."/>
        </authorList>
    </citation>
    <scope>NUCLEOTIDE SEQUENCE [LARGE SCALE GENOMIC DNA]</scope>
    <source>
        <strain evidence="2">cv. WU1-14</strain>
    </source>
</reference>
<protein>
    <recommendedName>
        <fullName evidence="3">MADS-box transcription factor</fullName>
    </recommendedName>
</protein>
<keyword evidence="2" id="KW-1185">Reference proteome</keyword>
<evidence type="ECO:0000313" key="2">
    <source>
        <dbReference type="Proteomes" id="UP000237105"/>
    </source>
</evidence>
<proteinExistence type="predicted"/>
<gene>
    <name evidence="1" type="ORF">PanWU01x14_358230</name>
</gene>
<dbReference type="OrthoDB" id="1898716at2759"/>
<dbReference type="AlphaFoldDB" id="A0A2P5A8C0"/>